<evidence type="ECO:0000256" key="2">
    <source>
        <dbReference type="SAM" id="Phobius"/>
    </source>
</evidence>
<gene>
    <name evidence="4" type="ORF">CH339_12915</name>
</gene>
<protein>
    <recommendedName>
        <fullName evidence="3">AsmA domain-containing protein</fullName>
    </recommendedName>
</protein>
<evidence type="ECO:0000259" key="3">
    <source>
        <dbReference type="Pfam" id="PF05170"/>
    </source>
</evidence>
<name>A0A327JKC7_9HYPH</name>
<dbReference type="Pfam" id="PF05170">
    <property type="entry name" value="AsmA"/>
    <property type="match status" value="3"/>
</dbReference>
<dbReference type="PANTHER" id="PTHR30441">
    <property type="entry name" value="DUF748 DOMAIN-CONTAINING PROTEIN"/>
    <property type="match status" value="1"/>
</dbReference>
<feature type="compositionally biased region" description="Basic residues" evidence="1">
    <location>
        <begin position="1063"/>
        <end position="1081"/>
    </location>
</feature>
<evidence type="ECO:0000313" key="4">
    <source>
        <dbReference type="EMBL" id="RAI26789.1"/>
    </source>
</evidence>
<dbReference type="GO" id="GO:0090313">
    <property type="term" value="P:regulation of protein targeting to membrane"/>
    <property type="evidence" value="ECO:0007669"/>
    <property type="project" value="TreeGrafter"/>
</dbReference>
<keyword evidence="2" id="KW-0812">Transmembrane</keyword>
<dbReference type="PANTHER" id="PTHR30441:SF4">
    <property type="entry name" value="PROTEIN ASMA"/>
    <property type="match status" value="1"/>
</dbReference>
<reference evidence="4 5" key="1">
    <citation type="submission" date="2017-07" db="EMBL/GenBank/DDBJ databases">
        <title>Draft Genome Sequences of Select Purple Nonsulfur Bacteria.</title>
        <authorList>
            <person name="Lasarre B."/>
            <person name="Mckinlay J.B."/>
        </authorList>
    </citation>
    <scope>NUCLEOTIDE SEQUENCE [LARGE SCALE GENOMIC DNA]</scope>
    <source>
        <strain evidence="4 5">DSM 11290</strain>
    </source>
</reference>
<dbReference type="OrthoDB" id="5439561at2"/>
<dbReference type="InterPro" id="IPR052894">
    <property type="entry name" value="AsmA-related"/>
</dbReference>
<dbReference type="AlphaFoldDB" id="A0A327JKC7"/>
<accession>A0A327JKC7</accession>
<feature type="domain" description="AsmA" evidence="3">
    <location>
        <begin position="35"/>
        <end position="150"/>
    </location>
</feature>
<feature type="domain" description="AsmA" evidence="3">
    <location>
        <begin position="672"/>
        <end position="900"/>
    </location>
</feature>
<feature type="region of interest" description="Disordered" evidence="1">
    <location>
        <begin position="1051"/>
        <end position="1113"/>
    </location>
</feature>
<feature type="compositionally biased region" description="Basic and acidic residues" evidence="1">
    <location>
        <begin position="949"/>
        <end position="960"/>
    </location>
</feature>
<keyword evidence="2" id="KW-0472">Membrane</keyword>
<evidence type="ECO:0000256" key="1">
    <source>
        <dbReference type="SAM" id="MobiDB-lite"/>
    </source>
</evidence>
<dbReference type="GO" id="GO:0005886">
    <property type="term" value="C:plasma membrane"/>
    <property type="evidence" value="ECO:0007669"/>
    <property type="project" value="TreeGrafter"/>
</dbReference>
<feature type="domain" description="AsmA" evidence="3">
    <location>
        <begin position="263"/>
        <end position="539"/>
    </location>
</feature>
<dbReference type="InterPro" id="IPR007844">
    <property type="entry name" value="AsmA"/>
</dbReference>
<keyword evidence="5" id="KW-1185">Reference proteome</keyword>
<organism evidence="4 5">
    <name type="scientific">Rhodobium orientis</name>
    <dbReference type="NCBI Taxonomy" id="34017"/>
    <lineage>
        <taxon>Bacteria</taxon>
        <taxon>Pseudomonadati</taxon>
        <taxon>Pseudomonadota</taxon>
        <taxon>Alphaproteobacteria</taxon>
        <taxon>Hyphomicrobiales</taxon>
        <taxon>Rhodobiaceae</taxon>
        <taxon>Rhodobium</taxon>
    </lineage>
</organism>
<feature type="compositionally biased region" description="Basic and acidic residues" evidence="1">
    <location>
        <begin position="1096"/>
        <end position="1113"/>
    </location>
</feature>
<comment type="caution">
    <text evidence="4">The sequence shown here is derived from an EMBL/GenBank/DDBJ whole genome shotgun (WGS) entry which is preliminary data.</text>
</comment>
<dbReference type="EMBL" id="NPEV01000026">
    <property type="protein sequence ID" value="RAI26789.1"/>
    <property type="molecule type" value="Genomic_DNA"/>
</dbReference>
<evidence type="ECO:0000313" key="5">
    <source>
        <dbReference type="Proteomes" id="UP000249299"/>
    </source>
</evidence>
<proteinExistence type="predicted"/>
<dbReference type="Proteomes" id="UP000249299">
    <property type="component" value="Unassembled WGS sequence"/>
</dbReference>
<sequence>MEPARIPHAGEPATLGPDSTREAILRKWLIGLGVVFAVLVVIAVAVPMAVPKATVKDQIIGQIESATGWRLRIDGDISVSALPFLKLEATDVGLSGAAGADGIEFLTVREIRFGLSLFSLLSGVVDVTGITLVQPNVFLEVDPAGRQSWAPRRALETIAGAAPAESAPDDTGEDIGGDGGFSLDRLRFGAIEIRDGLAVWHDRRTGVKQTLAELNVTASMPSVNDAATLEGSLTWNGIPVELDLSAGDPKALAEGRASSVTGTLAAADANLAVDGSLALEPAPTFKGRIEAEADDLAGTLAAFKMPVPDMPALGEFTLATAVAYGPDAASLSDFTARLDETTLTGSVDAALDGPRPKISGALALDRIDLDRFKASGGGGNDKKGAGGKGDTGAIDLAPLGQADADLTLRIGSLSGGDVTVADIAGSVKLANGKLDLDIAQTRLLGGTAALTLAADGSGKAPAFSGTLRSTGLSLPDLLQLAGRSDPVGGTLETDLTFAASGNTVPALTAGLQLSGTAALRNGAVGGLGLAKAFGGDKSANRIENADIDVAIAGLGKPVTAAGALSWRGDRFRLGATADPAALASGAPSTIRFDVASNRLALGFNGKASTSGKADGTISIETANLRDLAGWLGNPLPPGKGLKAFSFAGRLGYGGDTVSFDKAKIALDGTTGNGSGKLTLGGARPKLTAKLALATLKLDPYLAGGGKGGGGGDNRRGGGWSDEPIDLSGLKAADADLDLSAKAIEWDKLRINGTKIDVVLDAGRLEAKLTRMRLYRGTGEGRLLLDGSGRTAGVEASFRLQDMAARPFLNDAADFDRIEGTANLYIDLKTSGASQRDFVKALDGKADFDFRDGAIRGFDVAKTVKALSVDTLLGWEQGGGNKTAFSVLRADFDINNGIAKSSGFRLAGPLVRAGGGGTVDMPKKTLDWKVDAKIVASLEGQKARQKGKKDKNNKADGGDKERLAGLGVPIIIKGPWNNPRIYPDISGILDDPKGAYEKLKGLGGGLFDGGGAAGAVDALIGGDGKGGGRDAISDRVGGGEKGKAVNKALDALGLGGGQDNARNGKAKNRKAGNKNRKARQQKKNSGNNRGKGKGKRKGDDDKPRTIEDVFDRFN</sequence>
<feature type="transmembrane region" description="Helical" evidence="2">
    <location>
        <begin position="28"/>
        <end position="50"/>
    </location>
</feature>
<feature type="region of interest" description="Disordered" evidence="1">
    <location>
        <begin position="939"/>
        <end position="960"/>
    </location>
</feature>
<keyword evidence="2" id="KW-1133">Transmembrane helix</keyword>